<dbReference type="GO" id="GO:0006412">
    <property type="term" value="P:translation"/>
    <property type="evidence" value="ECO:0007669"/>
    <property type="project" value="InterPro"/>
</dbReference>
<protein>
    <recommendedName>
        <fullName evidence="6">50S ribosomal protein L35</fullName>
    </recommendedName>
</protein>
<proteinExistence type="inferred from homology"/>
<comment type="similarity">
    <text evidence="1">Belongs to the bacterial ribosomal protein bL35 family.</text>
</comment>
<evidence type="ECO:0000313" key="5">
    <source>
        <dbReference type="Proteomes" id="UP000176287"/>
    </source>
</evidence>
<evidence type="ECO:0000256" key="2">
    <source>
        <dbReference type="ARBA" id="ARBA00022980"/>
    </source>
</evidence>
<dbReference type="SUPFAM" id="SSF143034">
    <property type="entry name" value="L35p-like"/>
    <property type="match status" value="1"/>
</dbReference>
<reference evidence="4 5" key="1">
    <citation type="journal article" date="2016" name="Nat. Commun.">
        <title>Thousands of microbial genomes shed light on interconnected biogeochemical processes in an aquifer system.</title>
        <authorList>
            <person name="Anantharaman K."/>
            <person name="Brown C.T."/>
            <person name="Hug L.A."/>
            <person name="Sharon I."/>
            <person name="Castelle C.J."/>
            <person name="Probst A.J."/>
            <person name="Thomas B.C."/>
            <person name="Singh A."/>
            <person name="Wilkins M.J."/>
            <person name="Karaoz U."/>
            <person name="Brodie E.L."/>
            <person name="Williams K.H."/>
            <person name="Hubbard S.S."/>
            <person name="Banfield J.F."/>
        </authorList>
    </citation>
    <scope>NUCLEOTIDE SEQUENCE [LARGE SCALE GENOMIC DNA]</scope>
</reference>
<organism evidence="4 5">
    <name type="scientific">Candidatus Liptonbacteria bacterium RIFCSPLOWO2_01_FULL_45_15</name>
    <dbReference type="NCBI Taxonomy" id="1798649"/>
    <lineage>
        <taxon>Bacteria</taxon>
        <taxon>Candidatus Liptoniibacteriota</taxon>
    </lineage>
</organism>
<dbReference type="AlphaFoldDB" id="A0A1G2CIK0"/>
<evidence type="ECO:0008006" key="6">
    <source>
        <dbReference type="Google" id="ProtNLM"/>
    </source>
</evidence>
<comment type="caution">
    <text evidence="4">The sequence shown here is derived from an EMBL/GenBank/DDBJ whole genome shotgun (WGS) entry which is preliminary data.</text>
</comment>
<dbReference type="EMBL" id="MHKZ01000004">
    <property type="protein sequence ID" value="OGZ01213.1"/>
    <property type="molecule type" value="Genomic_DNA"/>
</dbReference>
<dbReference type="GO" id="GO:0005840">
    <property type="term" value="C:ribosome"/>
    <property type="evidence" value="ECO:0007669"/>
    <property type="project" value="UniProtKB-KW"/>
</dbReference>
<keyword evidence="3" id="KW-0687">Ribonucleoprotein</keyword>
<evidence type="ECO:0000256" key="1">
    <source>
        <dbReference type="ARBA" id="ARBA00006598"/>
    </source>
</evidence>
<dbReference type="STRING" id="1798649.A3B13_02890"/>
<dbReference type="GO" id="GO:0003735">
    <property type="term" value="F:structural constituent of ribosome"/>
    <property type="evidence" value="ECO:0007669"/>
    <property type="project" value="InterPro"/>
</dbReference>
<dbReference type="InterPro" id="IPR037229">
    <property type="entry name" value="Ribosomal_bL35_sf"/>
</dbReference>
<evidence type="ECO:0000256" key="3">
    <source>
        <dbReference type="ARBA" id="ARBA00023274"/>
    </source>
</evidence>
<sequence>MQKSFAKRIKLTKTGKFVRRSMAVNHFRTRKSTNNIRHKRKTRGLDYPVKKVLDYAATISQRVQ</sequence>
<accession>A0A1G2CIK0</accession>
<dbReference type="Proteomes" id="UP000176287">
    <property type="component" value="Unassembled WGS sequence"/>
</dbReference>
<dbReference type="Gene3D" id="4.10.410.60">
    <property type="match status" value="1"/>
</dbReference>
<keyword evidence="2" id="KW-0689">Ribosomal protein</keyword>
<dbReference type="InterPro" id="IPR021137">
    <property type="entry name" value="Ribosomal_bL35-like"/>
</dbReference>
<evidence type="ECO:0000313" key="4">
    <source>
        <dbReference type="EMBL" id="OGZ01213.1"/>
    </source>
</evidence>
<gene>
    <name evidence="4" type="ORF">A3B13_02890</name>
</gene>
<dbReference type="Pfam" id="PF01632">
    <property type="entry name" value="Ribosomal_L35p"/>
    <property type="match status" value="1"/>
</dbReference>
<name>A0A1G2CIK0_9BACT</name>
<dbReference type="GO" id="GO:1990904">
    <property type="term" value="C:ribonucleoprotein complex"/>
    <property type="evidence" value="ECO:0007669"/>
    <property type="project" value="UniProtKB-KW"/>
</dbReference>